<reference evidence="2 3" key="1">
    <citation type="submission" date="2024-11" db="EMBL/GenBank/DDBJ databases">
        <title>A near-complete genome assembly of Cinchona calisaya.</title>
        <authorList>
            <person name="Lian D.C."/>
            <person name="Zhao X.W."/>
            <person name="Wei L."/>
        </authorList>
    </citation>
    <scope>NUCLEOTIDE SEQUENCE [LARGE SCALE GENOMIC DNA]</scope>
    <source>
        <tissue evidence="2">Nenye</tissue>
    </source>
</reference>
<dbReference type="Gene3D" id="4.10.60.10">
    <property type="entry name" value="Zinc finger, CCHC-type"/>
    <property type="match status" value="1"/>
</dbReference>
<dbReference type="SUPFAM" id="SSF57756">
    <property type="entry name" value="Retrovirus zinc finger-like domains"/>
    <property type="match status" value="1"/>
</dbReference>
<comment type="caution">
    <text evidence="2">The sequence shown here is derived from an EMBL/GenBank/DDBJ whole genome shotgun (WGS) entry which is preliminary data.</text>
</comment>
<evidence type="ECO:0000313" key="3">
    <source>
        <dbReference type="Proteomes" id="UP001630127"/>
    </source>
</evidence>
<evidence type="ECO:0008006" key="4">
    <source>
        <dbReference type="Google" id="ProtNLM"/>
    </source>
</evidence>
<accession>A0ABD3ALW6</accession>
<dbReference type="EMBL" id="JBJUIK010000003">
    <property type="protein sequence ID" value="KAL3532151.1"/>
    <property type="molecule type" value="Genomic_DNA"/>
</dbReference>
<name>A0ABD3ALW6_9GENT</name>
<dbReference type="AlphaFoldDB" id="A0ABD3ALW6"/>
<feature type="region of interest" description="Disordered" evidence="1">
    <location>
        <begin position="42"/>
        <end position="62"/>
    </location>
</feature>
<proteinExistence type="predicted"/>
<dbReference type="InterPro" id="IPR036875">
    <property type="entry name" value="Znf_CCHC_sf"/>
</dbReference>
<protein>
    <recommendedName>
        <fullName evidence="4">CCHC-type domain-containing protein</fullName>
    </recommendedName>
</protein>
<gene>
    <name evidence="2" type="ORF">ACH5RR_005672</name>
</gene>
<organism evidence="2 3">
    <name type="scientific">Cinchona calisaya</name>
    <dbReference type="NCBI Taxonomy" id="153742"/>
    <lineage>
        <taxon>Eukaryota</taxon>
        <taxon>Viridiplantae</taxon>
        <taxon>Streptophyta</taxon>
        <taxon>Embryophyta</taxon>
        <taxon>Tracheophyta</taxon>
        <taxon>Spermatophyta</taxon>
        <taxon>Magnoliopsida</taxon>
        <taxon>eudicotyledons</taxon>
        <taxon>Gunneridae</taxon>
        <taxon>Pentapetalae</taxon>
        <taxon>asterids</taxon>
        <taxon>lamiids</taxon>
        <taxon>Gentianales</taxon>
        <taxon>Rubiaceae</taxon>
        <taxon>Cinchonoideae</taxon>
        <taxon>Cinchoneae</taxon>
        <taxon>Cinchona</taxon>
    </lineage>
</organism>
<dbReference type="Proteomes" id="UP001630127">
    <property type="component" value="Unassembled WGS sequence"/>
</dbReference>
<evidence type="ECO:0000256" key="1">
    <source>
        <dbReference type="SAM" id="MobiDB-lite"/>
    </source>
</evidence>
<sequence length="105" mass="12240">MGLSRSLTTHKDKWSINELMTMCVQEEGRLLMETGESVHLVTQGKIKNNQARKNRKENMSPQGDIKKESKYFFCKKKGHTKKDCLKFHNWLEKKGIAKSKETNIK</sequence>
<evidence type="ECO:0000313" key="2">
    <source>
        <dbReference type="EMBL" id="KAL3532151.1"/>
    </source>
</evidence>
<keyword evidence="3" id="KW-1185">Reference proteome</keyword>